<gene>
    <name evidence="4" type="ORF">GCM10007418_06660</name>
</gene>
<dbReference type="Gene3D" id="3.40.50.1820">
    <property type="entry name" value="alpha/beta hydrolase"/>
    <property type="match status" value="1"/>
</dbReference>
<sequence length="291" mass="30639">MKMANLKLTGLAAALLMSTSVMAYTPTPDPTPTPPPSGGGSDFPSVSDFSRSGPFATTSGNEGPRCTVYRPRTLGAEGRRHPIIIWGNGTGSSPGTYGSLLNHWASHGFVVAAARTSNAGSGEDMIDCLDYLVQENGRSFGTYAGNLNVNKVATTGHSQGGGGSIMAGRDGRVTVTAPFQPYTIGLGHRSSSQSRQNGPMFLMTGGRDSIASPGLNASPVFRNANVPVFWGERTSASHFEPVGNGGDYRGPSTAWFRYHLMNDGSAESTFYGSRCGLCTDRGWDVERKGIN</sequence>
<protein>
    <recommendedName>
        <fullName evidence="3">PET hydrolase/cutinase-like domain-containing protein</fullName>
    </recommendedName>
</protein>
<dbReference type="EMBL" id="BMFF01000001">
    <property type="protein sequence ID" value="GGC89621.1"/>
    <property type="molecule type" value="Genomic_DNA"/>
</dbReference>
<keyword evidence="2" id="KW-0732">Signal</keyword>
<accession>A0ABQ1P236</accession>
<evidence type="ECO:0000256" key="2">
    <source>
        <dbReference type="SAM" id="SignalP"/>
    </source>
</evidence>
<feature type="domain" description="PET hydrolase/cutinase-like" evidence="3">
    <location>
        <begin position="102"/>
        <end position="264"/>
    </location>
</feature>
<dbReference type="PANTHER" id="PTHR33428:SF14">
    <property type="entry name" value="CARBOXYLESTERASE TYPE B DOMAIN-CONTAINING PROTEIN"/>
    <property type="match status" value="1"/>
</dbReference>
<feature type="chain" id="PRO_5045314676" description="PET hydrolase/cutinase-like domain-containing protein" evidence="2">
    <location>
        <begin position="24"/>
        <end position="291"/>
    </location>
</feature>
<evidence type="ECO:0000313" key="5">
    <source>
        <dbReference type="Proteomes" id="UP000638188"/>
    </source>
</evidence>
<comment type="caution">
    <text evidence="4">The sequence shown here is derived from an EMBL/GenBank/DDBJ whole genome shotgun (WGS) entry which is preliminary data.</text>
</comment>
<feature type="region of interest" description="Disordered" evidence="1">
    <location>
        <begin position="25"/>
        <end position="66"/>
    </location>
</feature>
<dbReference type="InterPro" id="IPR029058">
    <property type="entry name" value="AB_hydrolase_fold"/>
</dbReference>
<evidence type="ECO:0000259" key="3">
    <source>
        <dbReference type="Pfam" id="PF12740"/>
    </source>
</evidence>
<keyword evidence="5" id="KW-1185">Reference proteome</keyword>
<dbReference type="PANTHER" id="PTHR33428">
    <property type="entry name" value="CHLOROPHYLLASE-2, CHLOROPLASTIC"/>
    <property type="match status" value="1"/>
</dbReference>
<name>A0ABQ1P236_9GAMM</name>
<reference evidence="5" key="1">
    <citation type="journal article" date="2019" name="Int. J. Syst. Evol. Microbiol.">
        <title>The Global Catalogue of Microorganisms (GCM) 10K type strain sequencing project: providing services to taxonomists for standard genome sequencing and annotation.</title>
        <authorList>
            <consortium name="The Broad Institute Genomics Platform"/>
            <consortium name="The Broad Institute Genome Sequencing Center for Infectious Disease"/>
            <person name="Wu L."/>
            <person name="Ma J."/>
        </authorList>
    </citation>
    <scope>NUCLEOTIDE SEQUENCE [LARGE SCALE GENOMIC DNA]</scope>
    <source>
        <strain evidence="5">CGMCC 1.12482</strain>
    </source>
</reference>
<dbReference type="InterPro" id="IPR041127">
    <property type="entry name" value="PET_hydrolase/cutinase-like"/>
</dbReference>
<evidence type="ECO:0000256" key="1">
    <source>
        <dbReference type="SAM" id="MobiDB-lite"/>
    </source>
</evidence>
<organism evidence="4 5">
    <name type="scientific">Halopseudomonas salina</name>
    <dbReference type="NCBI Taxonomy" id="1323744"/>
    <lineage>
        <taxon>Bacteria</taxon>
        <taxon>Pseudomonadati</taxon>
        <taxon>Pseudomonadota</taxon>
        <taxon>Gammaproteobacteria</taxon>
        <taxon>Pseudomonadales</taxon>
        <taxon>Pseudomonadaceae</taxon>
        <taxon>Halopseudomonas</taxon>
    </lineage>
</organism>
<evidence type="ECO:0000313" key="4">
    <source>
        <dbReference type="EMBL" id="GGC89621.1"/>
    </source>
</evidence>
<dbReference type="Pfam" id="PF12740">
    <property type="entry name" value="PETase"/>
    <property type="match status" value="1"/>
</dbReference>
<dbReference type="Proteomes" id="UP000638188">
    <property type="component" value="Unassembled WGS sequence"/>
</dbReference>
<feature type="compositionally biased region" description="Pro residues" evidence="1">
    <location>
        <begin position="27"/>
        <end position="37"/>
    </location>
</feature>
<proteinExistence type="predicted"/>
<dbReference type="SUPFAM" id="SSF53474">
    <property type="entry name" value="alpha/beta-Hydrolases"/>
    <property type="match status" value="1"/>
</dbReference>
<feature type="signal peptide" evidence="2">
    <location>
        <begin position="1"/>
        <end position="23"/>
    </location>
</feature>